<dbReference type="Gene3D" id="3.40.1110.10">
    <property type="entry name" value="Calcium-transporting ATPase, cytoplasmic domain N"/>
    <property type="match status" value="1"/>
</dbReference>
<keyword evidence="14" id="KW-1185">Reference proteome</keyword>
<evidence type="ECO:0000256" key="2">
    <source>
        <dbReference type="ARBA" id="ARBA00006024"/>
    </source>
</evidence>
<proteinExistence type="inferred from homology"/>
<dbReference type="InterPro" id="IPR023298">
    <property type="entry name" value="ATPase_P-typ_TM_dom_sf"/>
</dbReference>
<reference evidence="13 14" key="1">
    <citation type="submission" date="2024-08" db="EMBL/GenBank/DDBJ databases">
        <title>Whole-genome sequencing of halo(alkali)philic microorganisms from hypersaline lakes.</title>
        <authorList>
            <person name="Sorokin D.Y."/>
            <person name="Merkel A.Y."/>
            <person name="Messina E."/>
            <person name="Yakimov M."/>
        </authorList>
    </citation>
    <scope>NUCLEOTIDE SEQUENCE [LARGE SCALE GENOMIC DNA]</scope>
    <source>
        <strain evidence="13 14">AB-hyl4</strain>
    </source>
</reference>
<feature type="transmembrane region" description="Helical" evidence="10">
    <location>
        <begin position="20"/>
        <end position="39"/>
    </location>
</feature>
<evidence type="ECO:0000256" key="9">
    <source>
        <dbReference type="ARBA" id="ARBA00047308"/>
    </source>
</evidence>
<dbReference type="PANTHER" id="PTHR48085">
    <property type="entry name" value="CADMIUM/ZINC-TRANSPORTING ATPASE HMA2-RELATED"/>
    <property type="match status" value="1"/>
</dbReference>
<dbReference type="Gene3D" id="2.70.150.10">
    <property type="entry name" value="Calcium-transporting ATPase, cytoplasmic transduction domain A"/>
    <property type="match status" value="1"/>
</dbReference>
<organism evidence="13 14">
    <name type="scientific">Natronomicrosphaera hydrolytica</name>
    <dbReference type="NCBI Taxonomy" id="3242702"/>
    <lineage>
        <taxon>Bacteria</taxon>
        <taxon>Pseudomonadati</taxon>
        <taxon>Planctomycetota</taxon>
        <taxon>Phycisphaerae</taxon>
        <taxon>Phycisphaerales</taxon>
        <taxon>Phycisphaeraceae</taxon>
        <taxon>Natronomicrosphaera</taxon>
    </lineage>
</organism>
<evidence type="ECO:0000256" key="6">
    <source>
        <dbReference type="ARBA" id="ARBA00022989"/>
    </source>
</evidence>
<dbReference type="SFLD" id="SFLDS00003">
    <property type="entry name" value="Haloacid_Dehalogenase"/>
    <property type="match status" value="1"/>
</dbReference>
<feature type="compositionally biased region" description="Low complexity" evidence="11">
    <location>
        <begin position="669"/>
        <end position="681"/>
    </location>
</feature>
<dbReference type="InterPro" id="IPR023299">
    <property type="entry name" value="ATPase_P-typ_cyto_dom_N"/>
</dbReference>
<dbReference type="SUPFAM" id="SSF81665">
    <property type="entry name" value="Calcium ATPase, transmembrane domain M"/>
    <property type="match status" value="1"/>
</dbReference>
<feature type="compositionally biased region" description="Pro residues" evidence="11">
    <location>
        <begin position="659"/>
        <end position="668"/>
    </location>
</feature>
<comment type="subcellular location">
    <subcellularLocation>
        <location evidence="10">Cell membrane</location>
    </subcellularLocation>
    <subcellularLocation>
        <location evidence="1">Membrane</location>
    </subcellularLocation>
</comment>
<keyword evidence="4 10" id="KW-0479">Metal-binding</keyword>
<dbReference type="SUPFAM" id="SSF81653">
    <property type="entry name" value="Calcium ATPase, transduction domain A"/>
    <property type="match status" value="1"/>
</dbReference>
<comment type="catalytic activity">
    <reaction evidence="9">
        <text>Zn(2+)(in) + ATP + H2O = Zn(2+)(out) + ADP + phosphate + H(+)</text>
        <dbReference type="Rhea" id="RHEA:20621"/>
        <dbReference type="ChEBI" id="CHEBI:15377"/>
        <dbReference type="ChEBI" id="CHEBI:15378"/>
        <dbReference type="ChEBI" id="CHEBI:29105"/>
        <dbReference type="ChEBI" id="CHEBI:30616"/>
        <dbReference type="ChEBI" id="CHEBI:43474"/>
        <dbReference type="ChEBI" id="CHEBI:456216"/>
        <dbReference type="EC" id="7.2.2.12"/>
    </reaction>
</comment>
<keyword evidence="10" id="KW-0067">ATP-binding</keyword>
<dbReference type="NCBIfam" id="TIGR01494">
    <property type="entry name" value="ATPase_P-type"/>
    <property type="match status" value="1"/>
</dbReference>
<dbReference type="NCBIfam" id="TIGR01525">
    <property type="entry name" value="ATPase-IB_hvy"/>
    <property type="match status" value="1"/>
</dbReference>
<dbReference type="InterPro" id="IPR036412">
    <property type="entry name" value="HAD-like_sf"/>
</dbReference>
<accession>A0ABV4U5F3</accession>
<feature type="region of interest" description="Disordered" evidence="11">
    <location>
        <begin position="646"/>
        <end position="681"/>
    </location>
</feature>
<dbReference type="InterPro" id="IPR044492">
    <property type="entry name" value="P_typ_ATPase_HD_dom"/>
</dbReference>
<evidence type="ECO:0000256" key="11">
    <source>
        <dbReference type="SAM" id="MobiDB-lite"/>
    </source>
</evidence>
<dbReference type="PANTHER" id="PTHR48085:SF5">
    <property type="entry name" value="CADMIUM_ZINC-TRANSPORTING ATPASE HMA4-RELATED"/>
    <property type="match status" value="1"/>
</dbReference>
<evidence type="ECO:0000256" key="10">
    <source>
        <dbReference type="RuleBase" id="RU362081"/>
    </source>
</evidence>
<evidence type="ECO:0000256" key="1">
    <source>
        <dbReference type="ARBA" id="ARBA00004370"/>
    </source>
</evidence>
<dbReference type="InterPro" id="IPR051014">
    <property type="entry name" value="Cation_Transport_ATPase_IB"/>
</dbReference>
<dbReference type="PROSITE" id="PS00154">
    <property type="entry name" value="ATPASE_E1_E2"/>
    <property type="match status" value="1"/>
</dbReference>
<keyword evidence="3 10" id="KW-0812">Transmembrane</keyword>
<dbReference type="InterPro" id="IPR018303">
    <property type="entry name" value="ATPase_P-typ_P_site"/>
</dbReference>
<dbReference type="NCBIfam" id="TIGR01511">
    <property type="entry name" value="ATPase-IB1_Cu"/>
    <property type="match status" value="1"/>
</dbReference>
<feature type="transmembrane region" description="Helical" evidence="10">
    <location>
        <begin position="278"/>
        <end position="305"/>
    </location>
</feature>
<dbReference type="SFLD" id="SFLDF00027">
    <property type="entry name" value="p-type_atpase"/>
    <property type="match status" value="1"/>
</dbReference>
<feature type="transmembrane region" description="Helical" evidence="10">
    <location>
        <begin position="84"/>
        <end position="112"/>
    </location>
</feature>
<dbReference type="RefSeq" id="WP_425345085.1">
    <property type="nucleotide sequence ID" value="NZ_JBGUBD010000004.1"/>
</dbReference>
<dbReference type="InterPro" id="IPR059000">
    <property type="entry name" value="ATPase_P-type_domA"/>
</dbReference>
<evidence type="ECO:0000256" key="3">
    <source>
        <dbReference type="ARBA" id="ARBA00022692"/>
    </source>
</evidence>
<keyword evidence="5" id="KW-1278">Translocase</keyword>
<dbReference type="Pfam" id="PF00702">
    <property type="entry name" value="Hydrolase"/>
    <property type="match status" value="1"/>
</dbReference>
<dbReference type="SFLD" id="SFLDG00002">
    <property type="entry name" value="C1.7:_P-type_atpase_like"/>
    <property type="match status" value="1"/>
</dbReference>
<dbReference type="EC" id="7.2.2.12" evidence="8"/>
<gene>
    <name evidence="13" type="ORF">ACERK3_07595</name>
</gene>
<name>A0ABV4U5F3_9BACT</name>
<protein>
    <recommendedName>
        <fullName evidence="8">P-type Zn(2+) transporter</fullName>
        <ecNumber evidence="8">7.2.2.12</ecNumber>
    </recommendedName>
</protein>
<dbReference type="InterPro" id="IPR008250">
    <property type="entry name" value="ATPase_P-typ_transduc_dom_A_sf"/>
</dbReference>
<evidence type="ECO:0000259" key="12">
    <source>
        <dbReference type="Pfam" id="PF00122"/>
    </source>
</evidence>
<dbReference type="Proteomes" id="UP001575105">
    <property type="component" value="Unassembled WGS sequence"/>
</dbReference>
<comment type="caution">
    <text evidence="13">The sequence shown here is derived from an EMBL/GenBank/DDBJ whole genome shotgun (WGS) entry which is preliminary data.</text>
</comment>
<dbReference type="InterPro" id="IPR001757">
    <property type="entry name" value="P_typ_ATPase"/>
</dbReference>
<dbReference type="PRINTS" id="PR00119">
    <property type="entry name" value="CATATPASE"/>
</dbReference>
<evidence type="ECO:0000256" key="5">
    <source>
        <dbReference type="ARBA" id="ARBA00022967"/>
    </source>
</evidence>
<evidence type="ECO:0000256" key="8">
    <source>
        <dbReference type="ARBA" id="ARBA00039097"/>
    </source>
</evidence>
<evidence type="ECO:0000313" key="14">
    <source>
        <dbReference type="Proteomes" id="UP001575105"/>
    </source>
</evidence>
<sequence>MAHNYIKDDLQVEEQTGRVGFQIIITLLGGTLLICALIASFTFDSPDTGDILAGIATVLLGGPLVWVALKDLAQGHYHMNELVALAVVAAFAAGWYIEAGFIAFFMIIAVLIENRTALGAQASIESLIRITPTKAYKLDATGNEIEADARELQPGDVVRVRPGDNIPADGRVKRGNSTVNQAPITGESVPVEKEEGDEVFGGTINVTGAMDIEVTKAGEDTTLGRVKDLILEAERTKIPIMRMIDRYAAWYTPTVLMLVAIVWFFTSQTADVDDAARRAIAMLVIACPCPLILATPTAMVAALSAAARLGVLIKSVIDLEAARNLTAMVFDKTGTLTTGQLEVTRLSPAEGVEGADLLRAAATAEQSSRHPVARAIASVARKARLKLEEPTEFEEVAGKGVRAVVGGKTLLVGRAVWISEYIDDDAVRTAVQTAQQSPEANGLSTLFVLQDGKLMGWVGLADNTRPEAANAIDQLRELGLKRLIIVTGDRESVAQRVAAQMHTEYKSEVLPHQKLEMVDELKSRGHRVAVIGDGVNDAPALAAGDISIAMGAAGSDVAIHSANIALMNNNLNRIPFLVNLSRQTSNVVKQNMLIGGVTIGVFFALFAAGMGGHQAPILAAVLHVVSSMAVVFNSARLVRAGEDIEQAEHAEAAKAAPNQPEPPRPTQAPPADDGAGAPAMA</sequence>
<keyword evidence="7 10" id="KW-0472">Membrane</keyword>
<comment type="similarity">
    <text evidence="2 10">Belongs to the cation transport ATPase (P-type) (TC 3.A.3) family. Type IB subfamily.</text>
</comment>
<dbReference type="Pfam" id="PF00122">
    <property type="entry name" value="E1-E2_ATPase"/>
    <property type="match status" value="1"/>
</dbReference>
<dbReference type="InterPro" id="IPR027256">
    <property type="entry name" value="P-typ_ATPase_IB"/>
</dbReference>
<dbReference type="SUPFAM" id="SSF56784">
    <property type="entry name" value="HAD-like"/>
    <property type="match status" value="1"/>
</dbReference>
<feature type="domain" description="P-type ATPase A" evidence="12">
    <location>
        <begin position="131"/>
        <end position="230"/>
    </location>
</feature>
<evidence type="ECO:0000256" key="4">
    <source>
        <dbReference type="ARBA" id="ARBA00022723"/>
    </source>
</evidence>
<keyword evidence="10" id="KW-0547">Nucleotide-binding</keyword>
<evidence type="ECO:0000256" key="7">
    <source>
        <dbReference type="ARBA" id="ARBA00023136"/>
    </source>
</evidence>
<dbReference type="Gene3D" id="3.40.50.1000">
    <property type="entry name" value="HAD superfamily/HAD-like"/>
    <property type="match status" value="1"/>
</dbReference>
<keyword evidence="6 10" id="KW-1133">Transmembrane helix</keyword>
<feature type="transmembrane region" description="Helical" evidence="10">
    <location>
        <begin position="51"/>
        <end position="69"/>
    </location>
</feature>
<feature type="transmembrane region" description="Helical" evidence="10">
    <location>
        <begin position="247"/>
        <end position="266"/>
    </location>
</feature>
<evidence type="ECO:0000313" key="13">
    <source>
        <dbReference type="EMBL" id="MFA9478158.1"/>
    </source>
</evidence>
<dbReference type="InterPro" id="IPR023214">
    <property type="entry name" value="HAD_sf"/>
</dbReference>
<keyword evidence="10" id="KW-1003">Cell membrane</keyword>
<dbReference type="EMBL" id="JBGUBD010000004">
    <property type="protein sequence ID" value="MFA9478158.1"/>
    <property type="molecule type" value="Genomic_DNA"/>
</dbReference>